<dbReference type="EMBL" id="GEBQ01020954">
    <property type="protein sequence ID" value="JAT19023.1"/>
    <property type="molecule type" value="Transcribed_RNA"/>
</dbReference>
<accession>A0A1B6L5M1</accession>
<dbReference type="AlphaFoldDB" id="A0A1B6L5M1"/>
<dbReference type="GO" id="GO:0003824">
    <property type="term" value="F:catalytic activity"/>
    <property type="evidence" value="ECO:0007669"/>
    <property type="project" value="InterPro"/>
</dbReference>
<dbReference type="Gene3D" id="3.60.10.10">
    <property type="entry name" value="Endonuclease/exonuclease/phosphatase"/>
    <property type="match status" value="1"/>
</dbReference>
<protein>
    <recommendedName>
        <fullName evidence="1">Endonuclease/exonuclease/phosphatase domain-containing protein</fullName>
    </recommendedName>
</protein>
<feature type="non-terminal residue" evidence="2">
    <location>
        <position position="1"/>
    </location>
</feature>
<proteinExistence type="predicted"/>
<evidence type="ECO:0000259" key="1">
    <source>
        <dbReference type="Pfam" id="PF03372"/>
    </source>
</evidence>
<gene>
    <name evidence="2" type="ORF">g.3831</name>
</gene>
<sequence length="184" mass="20684">KIPQRNRLHQFKTENQHKLNIFHQNVDRINNKVDLLNHLLSSLKPDILVVTEHGQSEEKLSNTRLMNYNLIASYSRESNLKGGVAIYSADALDMEIESLNLDPLSLPLVCELAAVMVSCPKRKNSLHILGTYLPPSNSVEKTSEAFDILSDALASFSDKHSPVVLVGDINIDDFKTSRQKTEFN</sequence>
<dbReference type="InterPro" id="IPR036691">
    <property type="entry name" value="Endo/exonu/phosph_ase_sf"/>
</dbReference>
<reference evidence="2" key="1">
    <citation type="submission" date="2015-11" db="EMBL/GenBank/DDBJ databases">
        <title>De novo transcriptome assembly of four potential Pierce s Disease insect vectors from Arizona vineyards.</title>
        <authorList>
            <person name="Tassone E.E."/>
        </authorList>
    </citation>
    <scope>NUCLEOTIDE SEQUENCE</scope>
</reference>
<dbReference type="InterPro" id="IPR005135">
    <property type="entry name" value="Endo/exonuclease/phosphatase"/>
</dbReference>
<evidence type="ECO:0000313" key="2">
    <source>
        <dbReference type="EMBL" id="JAT19023.1"/>
    </source>
</evidence>
<name>A0A1B6L5M1_9HEMI</name>
<feature type="domain" description="Endonuclease/exonuclease/phosphatase" evidence="1">
    <location>
        <begin position="21"/>
        <end position="174"/>
    </location>
</feature>
<dbReference type="SUPFAM" id="SSF56219">
    <property type="entry name" value="DNase I-like"/>
    <property type="match status" value="1"/>
</dbReference>
<organism evidence="2">
    <name type="scientific">Graphocephala atropunctata</name>
    <dbReference type="NCBI Taxonomy" id="36148"/>
    <lineage>
        <taxon>Eukaryota</taxon>
        <taxon>Metazoa</taxon>
        <taxon>Ecdysozoa</taxon>
        <taxon>Arthropoda</taxon>
        <taxon>Hexapoda</taxon>
        <taxon>Insecta</taxon>
        <taxon>Pterygota</taxon>
        <taxon>Neoptera</taxon>
        <taxon>Paraneoptera</taxon>
        <taxon>Hemiptera</taxon>
        <taxon>Auchenorrhyncha</taxon>
        <taxon>Membracoidea</taxon>
        <taxon>Cicadellidae</taxon>
        <taxon>Cicadellinae</taxon>
        <taxon>Cicadellini</taxon>
        <taxon>Graphocephala</taxon>
    </lineage>
</organism>
<dbReference type="Pfam" id="PF03372">
    <property type="entry name" value="Exo_endo_phos"/>
    <property type="match status" value="1"/>
</dbReference>